<dbReference type="AlphaFoldDB" id="A0A127Q7H0"/>
<evidence type="ECO:0000313" key="2">
    <source>
        <dbReference type="Proteomes" id="UP000074561"/>
    </source>
</evidence>
<protein>
    <submittedName>
        <fullName evidence="1">Uncharacterized protein</fullName>
    </submittedName>
</protein>
<gene>
    <name evidence="1" type="ORF">CPter91_3449</name>
</gene>
<reference evidence="1 2" key="1">
    <citation type="submission" date="2015-11" db="EMBL/GenBank/DDBJ databases">
        <title>Exploring the genomic traits of fungus-feeding bacterial genus Collimonas.</title>
        <authorList>
            <person name="Song C."/>
            <person name="Schmidt R."/>
            <person name="de Jager V."/>
            <person name="Krzyzanowska D."/>
            <person name="Jongedijk E."/>
            <person name="Cankar K."/>
            <person name="Beekwilder J."/>
            <person name="van Veen A."/>
            <person name="de Boer W."/>
            <person name="van Veen J.A."/>
            <person name="Garbeva P."/>
        </authorList>
    </citation>
    <scope>NUCLEOTIDE SEQUENCE [LARGE SCALE GENOMIC DNA]</scope>
    <source>
        <strain evidence="1 2">Ter91</strain>
    </source>
</reference>
<accession>A0A127Q7H0</accession>
<dbReference type="KEGG" id="cpra:CPter91_3449"/>
<sequence length="45" mass="5185">MILERHGGRFVRSHQAEIRMPTTICHLLHANSNAGMNLLCIEAWR</sequence>
<organism evidence="1 2">
    <name type="scientific">Collimonas pratensis</name>
    <dbReference type="NCBI Taxonomy" id="279113"/>
    <lineage>
        <taxon>Bacteria</taxon>
        <taxon>Pseudomonadati</taxon>
        <taxon>Pseudomonadota</taxon>
        <taxon>Betaproteobacteria</taxon>
        <taxon>Burkholderiales</taxon>
        <taxon>Oxalobacteraceae</taxon>
        <taxon>Collimonas</taxon>
    </lineage>
</organism>
<dbReference type="Proteomes" id="UP000074561">
    <property type="component" value="Chromosome"/>
</dbReference>
<proteinExistence type="predicted"/>
<dbReference type="EMBL" id="CP013234">
    <property type="protein sequence ID" value="AMP05775.1"/>
    <property type="molecule type" value="Genomic_DNA"/>
</dbReference>
<evidence type="ECO:0000313" key="1">
    <source>
        <dbReference type="EMBL" id="AMP05775.1"/>
    </source>
</evidence>
<name>A0A127Q7H0_9BURK</name>